<proteinExistence type="predicted"/>
<dbReference type="RefSeq" id="WP_290110122.1">
    <property type="nucleotide sequence ID" value="NZ_JAUEPL010000004.1"/>
</dbReference>
<gene>
    <name evidence="1" type="ORF">QWM81_04225</name>
</gene>
<keyword evidence="2" id="KW-1185">Reference proteome</keyword>
<name>A0ABT7Z1A2_9ACTN</name>
<dbReference type="Proteomes" id="UP001174050">
    <property type="component" value="Unassembled WGS sequence"/>
</dbReference>
<dbReference type="EMBL" id="JAUEPL010000004">
    <property type="protein sequence ID" value="MDN3293268.1"/>
    <property type="molecule type" value="Genomic_DNA"/>
</dbReference>
<reference evidence="1" key="1">
    <citation type="submission" date="2023-06" db="EMBL/GenBank/DDBJ databases">
        <title>WGS-Sequencing of Streptomyces ficellus isolate 21 collected from sand in Gara Djebilet Iron Mine in Algeria.</title>
        <authorList>
            <person name="Zegers G.P."/>
            <person name="Gomez A."/>
            <person name="Gueddou A."/>
            <person name="Zahara A.F."/>
            <person name="Worth M."/>
            <person name="Sevigny J.L."/>
            <person name="Tisa L."/>
        </authorList>
    </citation>
    <scope>NUCLEOTIDE SEQUENCE</scope>
    <source>
        <strain evidence="1">AS11</strain>
    </source>
</reference>
<comment type="caution">
    <text evidence="1">The sequence shown here is derived from an EMBL/GenBank/DDBJ whole genome shotgun (WGS) entry which is preliminary data.</text>
</comment>
<sequence>MSAPSRLSAASLPALCPGRTRYAGRDTTAFGFLAAAPAAAHDPGVEGCWVSGGHVQTGKVHVNHIEGGCFDVG</sequence>
<accession>A0ABT7Z1A2</accession>
<evidence type="ECO:0000313" key="1">
    <source>
        <dbReference type="EMBL" id="MDN3293268.1"/>
    </source>
</evidence>
<evidence type="ECO:0000313" key="2">
    <source>
        <dbReference type="Proteomes" id="UP001174050"/>
    </source>
</evidence>
<organism evidence="1 2">
    <name type="scientific">Streptomyces ficellus</name>
    <dbReference type="NCBI Taxonomy" id="1977088"/>
    <lineage>
        <taxon>Bacteria</taxon>
        <taxon>Bacillati</taxon>
        <taxon>Actinomycetota</taxon>
        <taxon>Actinomycetes</taxon>
        <taxon>Kitasatosporales</taxon>
        <taxon>Streptomycetaceae</taxon>
        <taxon>Streptomyces</taxon>
    </lineage>
</organism>
<protein>
    <submittedName>
        <fullName evidence="1">Uncharacterized protein</fullName>
    </submittedName>
</protein>